<comment type="caution">
    <text evidence="3">The sequence shown here is derived from an EMBL/GenBank/DDBJ whole genome shotgun (WGS) entry which is preliminary data.</text>
</comment>
<evidence type="ECO:0000313" key="4">
    <source>
        <dbReference type="Proteomes" id="UP001139485"/>
    </source>
</evidence>
<keyword evidence="4" id="KW-1185">Reference proteome</keyword>
<dbReference type="RefSeq" id="WP_250827706.1">
    <property type="nucleotide sequence ID" value="NZ_JAMOIL010000016.1"/>
</dbReference>
<feature type="transmembrane region" description="Helical" evidence="2">
    <location>
        <begin position="184"/>
        <end position="204"/>
    </location>
</feature>
<gene>
    <name evidence="3" type="ORF">M8330_13165</name>
</gene>
<evidence type="ECO:0000256" key="1">
    <source>
        <dbReference type="SAM" id="MobiDB-lite"/>
    </source>
</evidence>
<evidence type="ECO:0000313" key="3">
    <source>
        <dbReference type="EMBL" id="MCM0621239.1"/>
    </source>
</evidence>
<protein>
    <recommendedName>
        <fullName evidence="5">DNA-directed RNA polymerase specialized sigma24 family protein</fullName>
    </recommendedName>
</protein>
<keyword evidence="2" id="KW-0472">Membrane</keyword>
<dbReference type="Proteomes" id="UP001139485">
    <property type="component" value="Unassembled WGS sequence"/>
</dbReference>
<dbReference type="AlphaFoldDB" id="A0A9X2DAU7"/>
<sequence length="639" mass="68451">MTDQQDFDDFYAEARERLLLQAYALTGDLKASRSAVRDTTVQAWHHWRRITADGATPESWVRPRAWALAHRRQRTHVWHREKSLDEGVRTTLEALAGLSWTQRRVLVMSHLAGLSITDAAREVGVTTDQFTRDLQLGTAAVALAADQPSTQVPVMLRGLVAGLDDVRWTRPARLRRSGATRRRGHLVAGVALVVASVAVTGLVVHDPEGARPSLDRSLSGVSTAAPRSGDASAAAGSADASASGSASADPEPAELAEDAMLTAGQLQGTLTGRGWKVLETDHNVDGDGLVLSCQQVRYADTEVEDALVRTFRSAPARGTVRTTTQMTEQSADAAVAADSFETWSEWLSGCTDARTQLMAVREVSGVGNEALQVVLRDWGSVSTTVLGVARTGRYLTVVATQRDGETVEDVPAGARVLASAVDDVCDLDGGGACSEKVAAAAADPVPVADVPTMIVDADLPPVAKVRFDWVGSDPDRRVSVNDASTRCDATSFSGRFRGARFTRNATRTFLIPDASRLPVEFGLTETVGELPVGRAEALVDRIRSQMSSCEERDPGTEVTLLRERVTGQGRRGEEVSVWRVSVEVTARRTIVYDMAVVRHGGAVAQVGFVAAGERTVTQGSFLALAERALSRLRAGVRAR</sequence>
<dbReference type="Gene3D" id="1.20.140.160">
    <property type="match status" value="1"/>
</dbReference>
<keyword evidence="2" id="KW-1133">Transmembrane helix</keyword>
<proteinExistence type="predicted"/>
<keyword evidence="2" id="KW-0812">Transmembrane</keyword>
<dbReference type="EMBL" id="JAMOIL010000016">
    <property type="protein sequence ID" value="MCM0621239.1"/>
    <property type="molecule type" value="Genomic_DNA"/>
</dbReference>
<reference evidence="3" key="1">
    <citation type="submission" date="2022-05" db="EMBL/GenBank/DDBJ databases">
        <authorList>
            <person name="Tuo L."/>
        </authorList>
    </citation>
    <scope>NUCLEOTIDE SEQUENCE</scope>
    <source>
        <strain evidence="3">BSK12Z-4</strain>
    </source>
</reference>
<evidence type="ECO:0000256" key="2">
    <source>
        <dbReference type="SAM" id="Phobius"/>
    </source>
</evidence>
<name>A0A9X2DAU7_9ACTN</name>
<organism evidence="3 4">
    <name type="scientific">Nocardioides bruguierae</name>
    <dbReference type="NCBI Taxonomy" id="2945102"/>
    <lineage>
        <taxon>Bacteria</taxon>
        <taxon>Bacillati</taxon>
        <taxon>Actinomycetota</taxon>
        <taxon>Actinomycetes</taxon>
        <taxon>Propionibacteriales</taxon>
        <taxon>Nocardioidaceae</taxon>
        <taxon>Nocardioides</taxon>
    </lineage>
</organism>
<feature type="region of interest" description="Disordered" evidence="1">
    <location>
        <begin position="208"/>
        <end position="253"/>
    </location>
</feature>
<evidence type="ECO:0008006" key="5">
    <source>
        <dbReference type="Google" id="ProtNLM"/>
    </source>
</evidence>
<accession>A0A9X2DAU7</accession>
<feature type="compositionally biased region" description="Low complexity" evidence="1">
    <location>
        <begin position="224"/>
        <end position="250"/>
    </location>
</feature>